<dbReference type="GO" id="GO:0004683">
    <property type="term" value="F:calcium/calmodulin-dependent protein kinase activity"/>
    <property type="evidence" value="ECO:0007669"/>
    <property type="project" value="InterPro"/>
</dbReference>
<dbReference type="KEGG" id="aaqu:D3M96_08400"/>
<dbReference type="PIRSF" id="PIRSF028470">
    <property type="entry name" value="UCP028470"/>
    <property type="match status" value="1"/>
</dbReference>
<dbReference type="GO" id="GO:0005516">
    <property type="term" value="F:calmodulin binding"/>
    <property type="evidence" value="ECO:0007669"/>
    <property type="project" value="InterPro"/>
</dbReference>
<dbReference type="Pfam" id="PF08332">
    <property type="entry name" value="CaMKII_AD"/>
    <property type="match status" value="1"/>
</dbReference>
<dbReference type="OrthoDB" id="953853at2"/>
<sequence length="161" mass="17535">MSKKIMVLLGTLVLAGCAAHTQGERGPGAQMTQSCAPIDESGVAALFERWNQSLQTGKPDVVAKNYAERSILLPTLSGVNRVSTAEKVDYFEHFLAAKPQGKVTDRQITLGCNMAVDSGLYTFHMGSSGKDVGARYTYTYQWNGQDWLIVSHHSSLLPVDK</sequence>
<protein>
    <submittedName>
        <fullName evidence="2">DUF4440 domain-containing protein</fullName>
    </submittedName>
</protein>
<dbReference type="InterPro" id="IPR016887">
    <property type="entry name" value="UCP028470_steroid_isom-rel"/>
</dbReference>
<gene>
    <name evidence="2" type="ORF">D3M96_08400</name>
</gene>
<proteinExistence type="predicted"/>
<accession>A0A3G2HUX8</accession>
<dbReference type="EMBL" id="CP032153">
    <property type="protein sequence ID" value="AYN20548.1"/>
    <property type="molecule type" value="Genomic_DNA"/>
</dbReference>
<dbReference type="PROSITE" id="PS51257">
    <property type="entry name" value="PROKAR_LIPOPROTEIN"/>
    <property type="match status" value="1"/>
</dbReference>
<dbReference type="Gene3D" id="3.10.450.50">
    <property type="match status" value="1"/>
</dbReference>
<evidence type="ECO:0000313" key="2">
    <source>
        <dbReference type="EMBL" id="AYN20548.1"/>
    </source>
</evidence>
<dbReference type="InterPro" id="IPR013543">
    <property type="entry name" value="Ca/CaM-dep_prot_kinase-assoc"/>
</dbReference>
<dbReference type="RefSeq" id="WP_121738667.1">
    <property type="nucleotide sequence ID" value="NZ_CP032153.1"/>
</dbReference>
<dbReference type="SUPFAM" id="SSF54427">
    <property type="entry name" value="NTF2-like"/>
    <property type="match status" value="1"/>
</dbReference>
<dbReference type="Proteomes" id="UP000268070">
    <property type="component" value="Chromosome"/>
</dbReference>
<dbReference type="InterPro" id="IPR032710">
    <property type="entry name" value="NTF2-like_dom_sf"/>
</dbReference>
<evidence type="ECO:0000313" key="3">
    <source>
        <dbReference type="Proteomes" id="UP000268070"/>
    </source>
</evidence>
<dbReference type="AlphaFoldDB" id="A0A3G2HUX8"/>
<reference evidence="2 3" key="1">
    <citation type="submission" date="2018-09" db="EMBL/GenBank/DDBJ databases">
        <title>Complete genome sequence of the hydrocarbonoclastic bacterium Alcaligenes aquatilis QD168, isolated from a crude-oil polluted marine sediment of Central Chile.</title>
        <authorList>
            <person name="Duran R.E."/>
            <person name="Barra B."/>
            <person name="Salva-Serra F."/>
            <person name="Mendez V."/>
            <person name="Moore E.R.B."/>
            <person name="Seeger M."/>
        </authorList>
    </citation>
    <scope>NUCLEOTIDE SEQUENCE [LARGE SCALE GENOMIC DNA]</scope>
    <source>
        <strain evidence="2 3">QD168</strain>
    </source>
</reference>
<name>A0A3G2HUX8_9BURK</name>
<organism evidence="2 3">
    <name type="scientific">Alcaligenes aquatilis</name>
    <dbReference type="NCBI Taxonomy" id="323284"/>
    <lineage>
        <taxon>Bacteria</taxon>
        <taxon>Pseudomonadati</taxon>
        <taxon>Pseudomonadota</taxon>
        <taxon>Betaproteobacteria</taxon>
        <taxon>Burkholderiales</taxon>
        <taxon>Alcaligenaceae</taxon>
        <taxon>Alcaligenes</taxon>
    </lineage>
</organism>
<evidence type="ECO:0000259" key="1">
    <source>
        <dbReference type="Pfam" id="PF08332"/>
    </source>
</evidence>
<feature type="domain" description="Calcium/calmodulin-dependent protein kinase II association-domain" evidence="1">
    <location>
        <begin position="41"/>
        <end position="156"/>
    </location>
</feature>